<organism evidence="2 3">
    <name type="scientific">Symbiodinium pilosum</name>
    <name type="common">Dinoflagellate</name>
    <dbReference type="NCBI Taxonomy" id="2952"/>
    <lineage>
        <taxon>Eukaryota</taxon>
        <taxon>Sar</taxon>
        <taxon>Alveolata</taxon>
        <taxon>Dinophyceae</taxon>
        <taxon>Suessiales</taxon>
        <taxon>Symbiodiniaceae</taxon>
        <taxon>Symbiodinium</taxon>
    </lineage>
</organism>
<sequence length="334" mass="36356">MGEDVWGPPGQQSWVTMDDGCEILVRKWAPESGQALAVLHICHGMAEHSARYAGLALRLVAEGFIVQAADSRAHGQTALKAEQMGVKGHRIGHVDVKDGKVLPRIAQDHAFLCGRAIQEHGLPLIVLGHSLGSVIATLVVANMDQAPAAMILSAAPARLPGPMRVVLGRVLPILDKLYGTDGVAPLINTLTFDKFNKQFAPNVTDNDWLNRDPAEVQKYENDPLCGFKLSVGFWSSIFETVQRVGSKEILMRLPKCPVLSIQGGNDACTVNDLGVNSSQQLASEFRAVGLEVHKRISYGNGRHEIFLETCRDEVVQDLLDFARKVLSSSIRSKL</sequence>
<feature type="domain" description="Serine aminopeptidase S33" evidence="1">
    <location>
        <begin position="35"/>
        <end position="309"/>
    </location>
</feature>
<dbReference type="Gene3D" id="3.40.50.1820">
    <property type="entry name" value="alpha/beta hydrolase"/>
    <property type="match status" value="1"/>
</dbReference>
<keyword evidence="3" id="KW-1185">Reference proteome</keyword>
<dbReference type="InterPro" id="IPR029058">
    <property type="entry name" value="AB_hydrolase_fold"/>
</dbReference>
<dbReference type="PANTHER" id="PTHR11614">
    <property type="entry name" value="PHOSPHOLIPASE-RELATED"/>
    <property type="match status" value="1"/>
</dbReference>
<dbReference type="OrthoDB" id="194865at2759"/>
<reference evidence="2" key="1">
    <citation type="submission" date="2021-02" db="EMBL/GenBank/DDBJ databases">
        <authorList>
            <person name="Dougan E. K."/>
            <person name="Rhodes N."/>
            <person name="Thang M."/>
            <person name="Chan C."/>
        </authorList>
    </citation>
    <scope>NUCLEOTIDE SEQUENCE</scope>
</reference>
<dbReference type="InterPro" id="IPR022742">
    <property type="entry name" value="Hydrolase_4"/>
</dbReference>
<accession>A0A812RB48</accession>
<gene>
    <name evidence="2" type="ORF">SPIL2461_LOCUS10462</name>
</gene>
<evidence type="ECO:0000259" key="1">
    <source>
        <dbReference type="Pfam" id="PF12146"/>
    </source>
</evidence>
<evidence type="ECO:0000313" key="2">
    <source>
        <dbReference type="EMBL" id="CAE7426796.1"/>
    </source>
</evidence>
<protein>
    <recommendedName>
        <fullName evidence="1">Serine aminopeptidase S33 domain-containing protein</fullName>
    </recommendedName>
</protein>
<dbReference type="EMBL" id="CAJNIZ010019469">
    <property type="protein sequence ID" value="CAE7426796.1"/>
    <property type="molecule type" value="Genomic_DNA"/>
</dbReference>
<name>A0A812RB48_SYMPI</name>
<dbReference type="SUPFAM" id="SSF53474">
    <property type="entry name" value="alpha/beta-Hydrolases"/>
    <property type="match status" value="1"/>
</dbReference>
<comment type="caution">
    <text evidence="2">The sequence shown here is derived from an EMBL/GenBank/DDBJ whole genome shotgun (WGS) entry which is preliminary data.</text>
</comment>
<dbReference type="Pfam" id="PF12146">
    <property type="entry name" value="Hydrolase_4"/>
    <property type="match status" value="1"/>
</dbReference>
<dbReference type="AlphaFoldDB" id="A0A812RB48"/>
<dbReference type="InterPro" id="IPR051044">
    <property type="entry name" value="MAG_DAG_Lipase"/>
</dbReference>
<evidence type="ECO:0000313" key="3">
    <source>
        <dbReference type="Proteomes" id="UP000649617"/>
    </source>
</evidence>
<dbReference type="Proteomes" id="UP000649617">
    <property type="component" value="Unassembled WGS sequence"/>
</dbReference>
<proteinExistence type="predicted"/>